<keyword evidence="2" id="KW-0732">Signal</keyword>
<evidence type="ECO:0000256" key="2">
    <source>
        <dbReference type="SAM" id="SignalP"/>
    </source>
</evidence>
<accession>A0A2M4D3N0</accession>
<evidence type="ECO:0000313" key="3">
    <source>
        <dbReference type="EMBL" id="MBW72146.1"/>
    </source>
</evidence>
<sequence>MTMIMVMMMMMMMAVCSASRSRSIKLATSRPTDRLPIPQSGSRQRRRFHRAPIVSASYNDRTARCDHRLHSHRYAFARCHFISSEITHDGQSCVPSRRPGANVKVNIAVATVRKSR</sequence>
<evidence type="ECO:0000256" key="1">
    <source>
        <dbReference type="SAM" id="MobiDB-lite"/>
    </source>
</evidence>
<protein>
    <submittedName>
        <fullName evidence="3">Putative secreted protein</fullName>
    </submittedName>
</protein>
<feature type="signal peptide" evidence="2">
    <location>
        <begin position="1"/>
        <end position="18"/>
    </location>
</feature>
<feature type="chain" id="PRO_5014908551" evidence="2">
    <location>
        <begin position="19"/>
        <end position="116"/>
    </location>
</feature>
<reference evidence="3" key="1">
    <citation type="submission" date="2018-01" db="EMBL/GenBank/DDBJ databases">
        <title>An insight into the sialome of Amazonian anophelines.</title>
        <authorList>
            <person name="Ribeiro J.M."/>
            <person name="Scarpassa V."/>
            <person name="Calvo E."/>
        </authorList>
    </citation>
    <scope>NUCLEOTIDE SEQUENCE</scope>
</reference>
<name>A0A2M4D3N0_ANODA</name>
<proteinExistence type="predicted"/>
<feature type="region of interest" description="Disordered" evidence="1">
    <location>
        <begin position="29"/>
        <end position="49"/>
    </location>
</feature>
<organism evidence="3">
    <name type="scientific">Anopheles darlingi</name>
    <name type="common">Mosquito</name>
    <dbReference type="NCBI Taxonomy" id="43151"/>
    <lineage>
        <taxon>Eukaryota</taxon>
        <taxon>Metazoa</taxon>
        <taxon>Ecdysozoa</taxon>
        <taxon>Arthropoda</taxon>
        <taxon>Hexapoda</taxon>
        <taxon>Insecta</taxon>
        <taxon>Pterygota</taxon>
        <taxon>Neoptera</taxon>
        <taxon>Endopterygota</taxon>
        <taxon>Diptera</taxon>
        <taxon>Nematocera</taxon>
        <taxon>Culicoidea</taxon>
        <taxon>Culicidae</taxon>
        <taxon>Anophelinae</taxon>
        <taxon>Anopheles</taxon>
    </lineage>
</organism>
<dbReference type="EMBL" id="GGFL01007968">
    <property type="protein sequence ID" value="MBW72146.1"/>
    <property type="molecule type" value="Transcribed_RNA"/>
</dbReference>
<dbReference type="AlphaFoldDB" id="A0A2M4D3N0"/>